<dbReference type="Pfam" id="PF01048">
    <property type="entry name" value="PNP_UDP_1"/>
    <property type="match status" value="1"/>
</dbReference>
<evidence type="ECO:0000313" key="5">
    <source>
        <dbReference type="EMBL" id="KKR97465.1"/>
    </source>
</evidence>
<feature type="domain" description="Nucleoside phosphorylase" evidence="4">
    <location>
        <begin position="89"/>
        <end position="236"/>
    </location>
</feature>
<dbReference type="GO" id="GO:0009116">
    <property type="term" value="P:nucleoside metabolic process"/>
    <property type="evidence" value="ECO:0007669"/>
    <property type="project" value="InterPro"/>
</dbReference>
<evidence type="ECO:0000256" key="3">
    <source>
        <dbReference type="ARBA" id="ARBA00048447"/>
    </source>
</evidence>
<dbReference type="InterPro" id="IPR000845">
    <property type="entry name" value="Nucleoside_phosphorylase_d"/>
</dbReference>
<dbReference type="SUPFAM" id="SSF53167">
    <property type="entry name" value="Purine and uridine phosphorylases"/>
    <property type="match status" value="1"/>
</dbReference>
<dbReference type="Proteomes" id="UP000033930">
    <property type="component" value="Unassembled WGS sequence"/>
</dbReference>
<accession>A0A0G0XL04</accession>
<dbReference type="GO" id="GO:0004850">
    <property type="term" value="F:uridine phosphorylase activity"/>
    <property type="evidence" value="ECO:0007669"/>
    <property type="project" value="UniProtKB-EC"/>
</dbReference>
<dbReference type="GO" id="GO:0005829">
    <property type="term" value="C:cytosol"/>
    <property type="evidence" value="ECO:0007669"/>
    <property type="project" value="TreeGrafter"/>
</dbReference>
<dbReference type="EMBL" id="LCAW01000030">
    <property type="protein sequence ID" value="KKR97465.1"/>
    <property type="molecule type" value="Genomic_DNA"/>
</dbReference>
<comment type="catalytic activity">
    <reaction evidence="3">
        <text>uridine + phosphate = alpha-D-ribose 1-phosphate + uracil</text>
        <dbReference type="Rhea" id="RHEA:24388"/>
        <dbReference type="ChEBI" id="CHEBI:16704"/>
        <dbReference type="ChEBI" id="CHEBI:17568"/>
        <dbReference type="ChEBI" id="CHEBI:43474"/>
        <dbReference type="ChEBI" id="CHEBI:57720"/>
        <dbReference type="EC" id="2.4.2.3"/>
    </reaction>
</comment>
<dbReference type="AlphaFoldDB" id="A0A0G0XL04"/>
<proteinExistence type="predicted"/>
<evidence type="ECO:0000256" key="1">
    <source>
        <dbReference type="ARBA" id="ARBA00011888"/>
    </source>
</evidence>
<reference evidence="5 6" key="1">
    <citation type="journal article" date="2015" name="Nature">
        <title>rRNA introns, odd ribosomes, and small enigmatic genomes across a large radiation of phyla.</title>
        <authorList>
            <person name="Brown C.T."/>
            <person name="Hug L.A."/>
            <person name="Thomas B.C."/>
            <person name="Sharon I."/>
            <person name="Castelle C.J."/>
            <person name="Singh A."/>
            <person name="Wilkins M.J."/>
            <person name="Williams K.H."/>
            <person name="Banfield J.F."/>
        </authorList>
    </citation>
    <scope>NUCLEOTIDE SEQUENCE [LARGE SCALE GENOMIC DNA]</scope>
</reference>
<name>A0A0G0XL04_9BACT</name>
<evidence type="ECO:0000313" key="6">
    <source>
        <dbReference type="Proteomes" id="UP000033930"/>
    </source>
</evidence>
<dbReference type="InterPro" id="IPR035994">
    <property type="entry name" value="Nucleoside_phosphorylase_sf"/>
</dbReference>
<dbReference type="EC" id="2.4.2.3" evidence="1"/>
<protein>
    <recommendedName>
        <fullName evidence="2">Uridine phosphorylase</fullName>
        <ecNumber evidence="1">2.4.2.3</ecNumber>
    </recommendedName>
</protein>
<dbReference type="PANTHER" id="PTHR43691">
    <property type="entry name" value="URIDINE PHOSPHORYLASE"/>
    <property type="match status" value="1"/>
</dbReference>
<evidence type="ECO:0000259" key="4">
    <source>
        <dbReference type="Pfam" id="PF01048"/>
    </source>
</evidence>
<dbReference type="PANTHER" id="PTHR43691:SF11">
    <property type="entry name" value="FI09636P-RELATED"/>
    <property type="match status" value="1"/>
</dbReference>
<gene>
    <name evidence="5" type="ORF">UU50_C0030G0003</name>
</gene>
<sequence length="255" mass="29195">MYNTITKQDFLKKLNLGDDYSISGFLVFGGFKKYYYELLKQSALKIDPNATFRQLPDEFINPILEFKLNGKNYWFAIAYGGALLCEWLHVACSLGSKQNIILGSLGGLVEQGSTRDLVIPEYSFANESTTRAYDPQANNKHYANPELRKRLFDLLEDKHRIWQGPTITHEAMLAETWEDIQRWSKEGYYGVEMEAATVFAVSKFFKVPSAAILRISDNLIQKKTVFDVAHENGAELKKKLHEDMFDAALQVLFNK</sequence>
<organism evidence="5 6">
    <name type="scientific">Candidatus Uhrbacteria bacterium GW2011_GWC1_41_20</name>
    <dbReference type="NCBI Taxonomy" id="1618983"/>
    <lineage>
        <taxon>Bacteria</taxon>
        <taxon>Candidatus Uhriibacteriota</taxon>
    </lineage>
</organism>
<dbReference type="Gene3D" id="3.40.50.1580">
    <property type="entry name" value="Nucleoside phosphorylase domain"/>
    <property type="match status" value="1"/>
</dbReference>
<evidence type="ECO:0000256" key="2">
    <source>
        <dbReference type="ARBA" id="ARBA00021980"/>
    </source>
</evidence>
<comment type="caution">
    <text evidence="5">The sequence shown here is derived from an EMBL/GenBank/DDBJ whole genome shotgun (WGS) entry which is preliminary data.</text>
</comment>